<sequence length="79" mass="9068">MNLGHDRRFDVELSLPQRPLRGVTEFPETRTDRFAPLIAWARSWANYLNTPVGWRVSHNGTTFDEGVAHPCPHRGYCSC</sequence>
<name>A0ABP7GAE2_9ACTN</name>
<gene>
    <name evidence="1" type="ORF">GCM10022402_42970</name>
</gene>
<comment type="caution">
    <text evidence="1">The sequence shown here is derived from an EMBL/GenBank/DDBJ whole genome shotgun (WGS) entry which is preliminary data.</text>
</comment>
<evidence type="ECO:0000313" key="1">
    <source>
        <dbReference type="EMBL" id="GAA3760481.1"/>
    </source>
</evidence>
<accession>A0ABP7GAE2</accession>
<organism evidence="1 2">
    <name type="scientific">Salinactinospora qingdaonensis</name>
    <dbReference type="NCBI Taxonomy" id="702744"/>
    <lineage>
        <taxon>Bacteria</taxon>
        <taxon>Bacillati</taxon>
        <taxon>Actinomycetota</taxon>
        <taxon>Actinomycetes</taxon>
        <taxon>Streptosporangiales</taxon>
        <taxon>Nocardiopsidaceae</taxon>
        <taxon>Salinactinospora</taxon>
    </lineage>
</organism>
<evidence type="ECO:0000313" key="2">
    <source>
        <dbReference type="Proteomes" id="UP001500908"/>
    </source>
</evidence>
<dbReference type="Proteomes" id="UP001500908">
    <property type="component" value="Unassembled WGS sequence"/>
</dbReference>
<proteinExistence type="predicted"/>
<reference evidence="2" key="1">
    <citation type="journal article" date="2019" name="Int. J. Syst. Evol. Microbiol.">
        <title>The Global Catalogue of Microorganisms (GCM) 10K type strain sequencing project: providing services to taxonomists for standard genome sequencing and annotation.</title>
        <authorList>
            <consortium name="The Broad Institute Genomics Platform"/>
            <consortium name="The Broad Institute Genome Sequencing Center for Infectious Disease"/>
            <person name="Wu L."/>
            <person name="Ma J."/>
        </authorList>
    </citation>
    <scope>NUCLEOTIDE SEQUENCE [LARGE SCALE GENOMIC DNA]</scope>
    <source>
        <strain evidence="2">JCM 17137</strain>
    </source>
</reference>
<protein>
    <submittedName>
        <fullName evidence="1">Uncharacterized protein</fullName>
    </submittedName>
</protein>
<keyword evidence="2" id="KW-1185">Reference proteome</keyword>
<dbReference type="EMBL" id="BAABDD010000031">
    <property type="protein sequence ID" value="GAA3760481.1"/>
    <property type="molecule type" value="Genomic_DNA"/>
</dbReference>
<dbReference type="RefSeq" id="WP_344975515.1">
    <property type="nucleotide sequence ID" value="NZ_BAABDD010000031.1"/>
</dbReference>